<dbReference type="Proteomes" id="UP000664654">
    <property type="component" value="Unassembled WGS sequence"/>
</dbReference>
<dbReference type="EMBL" id="JAFKCV010000004">
    <property type="protein sequence ID" value="MBN7825233.1"/>
    <property type="molecule type" value="Genomic_DNA"/>
</dbReference>
<comment type="caution">
    <text evidence="8">The sequence shown here is derived from an EMBL/GenBank/DDBJ whole genome shotgun (WGS) entry which is preliminary data.</text>
</comment>
<dbReference type="InterPro" id="IPR029149">
    <property type="entry name" value="Creatin/AminoP/Spt16_N"/>
</dbReference>
<dbReference type="Gene3D" id="3.90.230.10">
    <property type="entry name" value="Creatinase/methionine aminopeptidase superfamily"/>
    <property type="match status" value="1"/>
</dbReference>
<dbReference type="InterPro" id="IPR036005">
    <property type="entry name" value="Creatinase/aminopeptidase-like"/>
</dbReference>
<evidence type="ECO:0000259" key="7">
    <source>
        <dbReference type="Pfam" id="PF01321"/>
    </source>
</evidence>
<evidence type="ECO:0000256" key="5">
    <source>
        <dbReference type="RuleBase" id="RU000590"/>
    </source>
</evidence>
<dbReference type="Pfam" id="PF00557">
    <property type="entry name" value="Peptidase_M24"/>
    <property type="match status" value="1"/>
</dbReference>
<feature type="domain" description="Peptidase M24" evidence="6">
    <location>
        <begin position="177"/>
        <end position="383"/>
    </location>
</feature>
<dbReference type="Gene3D" id="3.40.350.10">
    <property type="entry name" value="Creatinase/prolidase N-terminal domain"/>
    <property type="match status" value="1"/>
</dbReference>
<dbReference type="RefSeq" id="WP_206573351.1">
    <property type="nucleotide sequence ID" value="NZ_JAFKCV010000004.1"/>
</dbReference>
<dbReference type="InterPro" id="IPR050659">
    <property type="entry name" value="Peptidase_M24B"/>
</dbReference>
<dbReference type="GO" id="GO:0046872">
    <property type="term" value="F:metal ion binding"/>
    <property type="evidence" value="ECO:0007669"/>
    <property type="project" value="UniProtKB-KW"/>
</dbReference>
<dbReference type="Pfam" id="PF01321">
    <property type="entry name" value="Creatinase_N"/>
    <property type="match status" value="1"/>
</dbReference>
<dbReference type="InterPro" id="IPR001131">
    <property type="entry name" value="Peptidase_M24B_aminopep-P_CS"/>
</dbReference>
<accession>A0A939DMJ4</accession>
<evidence type="ECO:0000256" key="4">
    <source>
        <dbReference type="ARBA" id="ARBA00023049"/>
    </source>
</evidence>
<dbReference type="PROSITE" id="PS00491">
    <property type="entry name" value="PROLINE_PEPTIDASE"/>
    <property type="match status" value="1"/>
</dbReference>
<protein>
    <submittedName>
        <fullName evidence="8">Aminopeptidase P family protein</fullName>
    </submittedName>
</protein>
<feature type="domain" description="Creatinase N-terminal" evidence="7">
    <location>
        <begin position="35"/>
        <end position="167"/>
    </location>
</feature>
<keyword evidence="4" id="KW-0482">Metalloprotease</keyword>
<keyword evidence="2 5" id="KW-0479">Metal-binding</keyword>
<dbReference type="InterPro" id="IPR000994">
    <property type="entry name" value="Pept_M24"/>
</dbReference>
<evidence type="ECO:0000313" key="8">
    <source>
        <dbReference type="EMBL" id="MBN7825233.1"/>
    </source>
</evidence>
<proteinExistence type="inferred from homology"/>
<dbReference type="GO" id="GO:0004177">
    <property type="term" value="F:aminopeptidase activity"/>
    <property type="evidence" value="ECO:0007669"/>
    <property type="project" value="UniProtKB-KW"/>
</dbReference>
<dbReference type="GO" id="GO:0008237">
    <property type="term" value="F:metallopeptidase activity"/>
    <property type="evidence" value="ECO:0007669"/>
    <property type="project" value="UniProtKB-KW"/>
</dbReference>
<dbReference type="GO" id="GO:0006508">
    <property type="term" value="P:proteolysis"/>
    <property type="evidence" value="ECO:0007669"/>
    <property type="project" value="UniProtKB-KW"/>
</dbReference>
<evidence type="ECO:0000259" key="6">
    <source>
        <dbReference type="Pfam" id="PF00557"/>
    </source>
</evidence>
<name>A0A939DMJ4_9ALTE</name>
<dbReference type="PANTHER" id="PTHR46112:SF3">
    <property type="entry name" value="AMINOPEPTIDASE YPDF"/>
    <property type="match status" value="1"/>
</dbReference>
<evidence type="ECO:0000256" key="1">
    <source>
        <dbReference type="ARBA" id="ARBA00022670"/>
    </source>
</evidence>
<dbReference type="PANTHER" id="PTHR46112">
    <property type="entry name" value="AMINOPEPTIDASE"/>
    <property type="match status" value="1"/>
</dbReference>
<keyword evidence="1" id="KW-0645">Protease</keyword>
<organism evidence="8 9">
    <name type="scientific">Bowmanella dokdonensis</name>
    <dbReference type="NCBI Taxonomy" id="751969"/>
    <lineage>
        <taxon>Bacteria</taxon>
        <taxon>Pseudomonadati</taxon>
        <taxon>Pseudomonadota</taxon>
        <taxon>Gammaproteobacteria</taxon>
        <taxon>Alteromonadales</taxon>
        <taxon>Alteromonadaceae</taxon>
        <taxon>Bowmanella</taxon>
    </lineage>
</organism>
<dbReference type="AlphaFoldDB" id="A0A939DMJ4"/>
<gene>
    <name evidence="8" type="ORF">J0A66_08380</name>
</gene>
<evidence type="ECO:0000313" key="9">
    <source>
        <dbReference type="Proteomes" id="UP000664654"/>
    </source>
</evidence>
<evidence type="ECO:0000256" key="3">
    <source>
        <dbReference type="ARBA" id="ARBA00022801"/>
    </source>
</evidence>
<sequence>MAIGIGGKSMEQALAGLSDMTAGVRPIQTVEYRQRMDKACGLMQQQNIDAMLINAGTNLHYFCGVDWYVSERLVAALLFASGELYYLLPHFELGTLKPLFQVPGEILTWQEHDNPYALCMDKLCQHSGKGATLILDDSAPYFIADGLGACSSEVTLRSARSVIGPCRSHKSASEITLIQRAMDMTMAVHQAAASVLFEGISCKEVENFIHQAHKQVGASGSYFCIVLFGADTAFPHGVKQPSPLKLNDMVLIDTGCRLHGYLSDITRSYVFGQASDRQRQVWQWEKQAQQLAFEAARPGAPCQNADRAVRAFLTSQGLGPDYQLPGVPHRTGHGIGLDIHEGPYLVEGETQPLAPGMCFSNEPMLVMPGEFGVRLEDHFYITEQGPRWFTSPAYSLDDPFGLAAP</sequence>
<dbReference type="InterPro" id="IPR000587">
    <property type="entry name" value="Creatinase_N"/>
</dbReference>
<keyword evidence="3" id="KW-0378">Hydrolase</keyword>
<keyword evidence="8" id="KW-0031">Aminopeptidase</keyword>
<evidence type="ECO:0000256" key="2">
    <source>
        <dbReference type="ARBA" id="ARBA00022723"/>
    </source>
</evidence>
<reference evidence="8" key="1">
    <citation type="submission" date="2021-03" db="EMBL/GenBank/DDBJ databases">
        <title>novel species isolated from a fishpond in China.</title>
        <authorList>
            <person name="Lu H."/>
            <person name="Cai Z."/>
        </authorList>
    </citation>
    <scope>NUCLEOTIDE SEQUENCE</scope>
    <source>
        <strain evidence="8">JCM 30855</strain>
    </source>
</reference>
<comment type="similarity">
    <text evidence="5">Belongs to the peptidase M24B family.</text>
</comment>
<keyword evidence="9" id="KW-1185">Reference proteome</keyword>
<dbReference type="SUPFAM" id="SSF55920">
    <property type="entry name" value="Creatinase/aminopeptidase"/>
    <property type="match status" value="1"/>
</dbReference>
<dbReference type="SUPFAM" id="SSF53092">
    <property type="entry name" value="Creatinase/prolidase N-terminal domain"/>
    <property type="match status" value="1"/>
</dbReference>